<protein>
    <submittedName>
        <fullName evidence="1">Uncharacterized protein</fullName>
    </submittedName>
</protein>
<evidence type="ECO:0000313" key="2">
    <source>
        <dbReference type="Proteomes" id="UP001156905"/>
    </source>
</evidence>
<dbReference type="EMBL" id="BSOW01000033">
    <property type="protein sequence ID" value="GLR90395.1"/>
    <property type="molecule type" value="Genomic_DNA"/>
</dbReference>
<comment type="caution">
    <text evidence="1">The sequence shown here is derived from an EMBL/GenBank/DDBJ whole genome shotgun (WGS) entry which is preliminary data.</text>
</comment>
<keyword evidence="2" id="KW-1185">Reference proteome</keyword>
<dbReference type="Proteomes" id="UP001156905">
    <property type="component" value="Unassembled WGS sequence"/>
</dbReference>
<organism evidence="1 2">
    <name type="scientific">Bradyrhizobium iriomotense</name>
    <dbReference type="NCBI Taxonomy" id="441950"/>
    <lineage>
        <taxon>Bacteria</taxon>
        <taxon>Pseudomonadati</taxon>
        <taxon>Pseudomonadota</taxon>
        <taxon>Alphaproteobacteria</taxon>
        <taxon>Hyphomicrobiales</taxon>
        <taxon>Nitrobacteraceae</taxon>
        <taxon>Bradyrhizobium</taxon>
    </lineage>
</organism>
<evidence type="ECO:0000313" key="1">
    <source>
        <dbReference type="EMBL" id="GLR90395.1"/>
    </source>
</evidence>
<reference evidence="2" key="1">
    <citation type="journal article" date="2019" name="Int. J. Syst. Evol. Microbiol.">
        <title>The Global Catalogue of Microorganisms (GCM) 10K type strain sequencing project: providing services to taxonomists for standard genome sequencing and annotation.</title>
        <authorList>
            <consortium name="The Broad Institute Genomics Platform"/>
            <consortium name="The Broad Institute Genome Sequencing Center for Infectious Disease"/>
            <person name="Wu L."/>
            <person name="Ma J."/>
        </authorList>
    </citation>
    <scope>NUCLEOTIDE SEQUENCE [LARGE SCALE GENOMIC DNA]</scope>
    <source>
        <strain evidence="2">NBRC 102520</strain>
    </source>
</reference>
<proteinExistence type="predicted"/>
<sequence length="55" mass="6533">MISLSYVKFRIWQYSHRDPIASYGICYHPRSSGMGHYIFVWVVTLLIVTEAHWES</sequence>
<accession>A0ABQ6B7N3</accession>
<gene>
    <name evidence="1" type="ORF">GCM10007857_71100</name>
</gene>
<name>A0ABQ6B7N3_9BRAD</name>